<keyword evidence="2" id="KW-1185">Reference proteome</keyword>
<gene>
    <name evidence="1" type="ORF">Tcan_15232</name>
</gene>
<protein>
    <submittedName>
        <fullName evidence="1">Uncharacterized protein</fullName>
    </submittedName>
</protein>
<evidence type="ECO:0000313" key="1">
    <source>
        <dbReference type="EMBL" id="KHN87032.1"/>
    </source>
</evidence>
<reference evidence="1 2" key="1">
    <citation type="submission" date="2014-11" db="EMBL/GenBank/DDBJ databases">
        <title>Genetic blueprint of the zoonotic pathogen Toxocara canis.</title>
        <authorList>
            <person name="Zhu X.-Q."/>
            <person name="Korhonen P.K."/>
            <person name="Cai H."/>
            <person name="Young N.D."/>
            <person name="Nejsum P."/>
            <person name="von Samson-Himmelstjerna G."/>
            <person name="Boag P.R."/>
            <person name="Tan P."/>
            <person name="Li Q."/>
            <person name="Min J."/>
            <person name="Yang Y."/>
            <person name="Wang X."/>
            <person name="Fang X."/>
            <person name="Hall R.S."/>
            <person name="Hofmann A."/>
            <person name="Sternberg P.W."/>
            <person name="Jex A.R."/>
            <person name="Gasser R.B."/>
        </authorList>
    </citation>
    <scope>NUCLEOTIDE SEQUENCE [LARGE SCALE GENOMIC DNA]</scope>
    <source>
        <strain evidence="1">PN_DK_2014</strain>
    </source>
</reference>
<dbReference type="EMBL" id="JPKZ01000487">
    <property type="protein sequence ID" value="KHN87032.1"/>
    <property type="molecule type" value="Genomic_DNA"/>
</dbReference>
<sequence length="83" mass="9357">MASYPNVEKPNHLHTITSIPCGDDEYEYENSISIGCAFTLFDIVFEEASCDQTLPVFAHMTDIFLRLLGITFLQKECTQCCAD</sequence>
<dbReference type="AlphaFoldDB" id="A0A0B2W070"/>
<organism evidence="1 2">
    <name type="scientific">Toxocara canis</name>
    <name type="common">Canine roundworm</name>
    <dbReference type="NCBI Taxonomy" id="6265"/>
    <lineage>
        <taxon>Eukaryota</taxon>
        <taxon>Metazoa</taxon>
        <taxon>Ecdysozoa</taxon>
        <taxon>Nematoda</taxon>
        <taxon>Chromadorea</taxon>
        <taxon>Rhabditida</taxon>
        <taxon>Spirurina</taxon>
        <taxon>Ascaridomorpha</taxon>
        <taxon>Ascaridoidea</taxon>
        <taxon>Toxocaridae</taxon>
        <taxon>Toxocara</taxon>
    </lineage>
</organism>
<dbReference type="Proteomes" id="UP000031036">
    <property type="component" value="Unassembled WGS sequence"/>
</dbReference>
<proteinExistence type="predicted"/>
<evidence type="ECO:0000313" key="2">
    <source>
        <dbReference type="Proteomes" id="UP000031036"/>
    </source>
</evidence>
<name>A0A0B2W070_TOXCA</name>
<accession>A0A0B2W070</accession>
<comment type="caution">
    <text evidence="1">The sequence shown here is derived from an EMBL/GenBank/DDBJ whole genome shotgun (WGS) entry which is preliminary data.</text>
</comment>